<reference evidence="2 3" key="1">
    <citation type="submission" date="2019-10" db="EMBL/GenBank/DDBJ databases">
        <title>Gracilibacillus sp. nov. isolated from rice seeds.</title>
        <authorList>
            <person name="He S."/>
        </authorList>
    </citation>
    <scope>NUCLEOTIDE SEQUENCE [LARGE SCALE GENOMIC DNA]</scope>
    <source>
        <strain evidence="2 3">TD8</strain>
    </source>
</reference>
<name>A0A7C8GV06_9BACI</name>
<dbReference type="OrthoDB" id="2364857at2"/>
<sequence length="159" mass="18180">MDKLCVLPCGKKKIWDKYPDKGAIRADDAYIGVLRQLTLKYSRKFVPNRVTISAKHGFLLPDDLVRGNYDLTFQRNNPAVISVSELRSQLIDKQLDHYRHIVVLTGKKYRQIMETVFVDADIIEFPLLGTKGIGEMQSRLKESIQKGIPLHIEKGGEQK</sequence>
<dbReference type="Proteomes" id="UP000480246">
    <property type="component" value="Unassembled WGS sequence"/>
</dbReference>
<dbReference type="EMBL" id="WEID01000015">
    <property type="protein sequence ID" value="KAB8138580.1"/>
    <property type="molecule type" value="Genomic_DNA"/>
</dbReference>
<keyword evidence="3" id="KW-1185">Reference proteome</keyword>
<gene>
    <name evidence="2" type="ORF">F9U64_02900</name>
</gene>
<organism evidence="2 3">
    <name type="scientific">Gracilibacillus oryzae</name>
    <dbReference type="NCBI Taxonomy" id="1672701"/>
    <lineage>
        <taxon>Bacteria</taxon>
        <taxon>Bacillati</taxon>
        <taxon>Bacillota</taxon>
        <taxon>Bacilli</taxon>
        <taxon>Bacillales</taxon>
        <taxon>Bacillaceae</taxon>
        <taxon>Gracilibacillus</taxon>
    </lineage>
</organism>
<dbReference type="Pfam" id="PF21818">
    <property type="entry name" value="DUF6884"/>
    <property type="match status" value="1"/>
</dbReference>
<comment type="caution">
    <text evidence="2">The sequence shown here is derived from an EMBL/GenBank/DDBJ whole genome shotgun (WGS) entry which is preliminary data.</text>
</comment>
<dbReference type="AlphaFoldDB" id="A0A7C8GV06"/>
<proteinExistence type="predicted"/>
<evidence type="ECO:0000313" key="3">
    <source>
        <dbReference type="Proteomes" id="UP000480246"/>
    </source>
</evidence>
<evidence type="ECO:0000259" key="1">
    <source>
        <dbReference type="Pfam" id="PF21818"/>
    </source>
</evidence>
<protein>
    <recommendedName>
        <fullName evidence="1">DUF6884 domain-containing protein</fullName>
    </recommendedName>
</protein>
<accession>A0A7C8GV06</accession>
<feature type="domain" description="DUF6884" evidence="1">
    <location>
        <begin position="21"/>
        <end position="141"/>
    </location>
</feature>
<evidence type="ECO:0000313" key="2">
    <source>
        <dbReference type="EMBL" id="KAB8138580.1"/>
    </source>
</evidence>
<dbReference type="RefSeq" id="WP_153401497.1">
    <property type="nucleotide sequence ID" value="NZ_ML762425.1"/>
</dbReference>
<dbReference type="InterPro" id="IPR049251">
    <property type="entry name" value="DUF6884"/>
</dbReference>